<dbReference type="Proteomes" id="UP000542674">
    <property type="component" value="Unassembled WGS sequence"/>
</dbReference>
<dbReference type="AlphaFoldDB" id="A0A7W7SZ76"/>
<reference evidence="1 2" key="1">
    <citation type="submission" date="2020-08" db="EMBL/GenBank/DDBJ databases">
        <title>Sequencing the genomes of 1000 actinobacteria strains.</title>
        <authorList>
            <person name="Klenk H.-P."/>
        </authorList>
    </citation>
    <scope>NUCLEOTIDE SEQUENCE [LARGE SCALE GENOMIC DNA]</scope>
    <source>
        <strain evidence="1 2">DSM 45084</strain>
    </source>
</reference>
<accession>A0A7W7SZ76</accession>
<dbReference type="InterPro" id="IPR011008">
    <property type="entry name" value="Dimeric_a/b-barrel"/>
</dbReference>
<proteinExistence type="predicted"/>
<dbReference type="GO" id="GO:0030639">
    <property type="term" value="P:polyketide biosynthetic process"/>
    <property type="evidence" value="ECO:0007669"/>
    <property type="project" value="InterPro"/>
</dbReference>
<dbReference type="EMBL" id="JACHJS010000001">
    <property type="protein sequence ID" value="MBB4963386.1"/>
    <property type="molecule type" value="Genomic_DNA"/>
</dbReference>
<dbReference type="Gene3D" id="3.30.70.1090">
    <property type="entry name" value="Dimeric alpha+beta barrel"/>
    <property type="match status" value="1"/>
</dbReference>
<comment type="caution">
    <text evidence="1">The sequence shown here is derived from an EMBL/GenBank/DDBJ whole genome shotgun (WGS) entry which is preliminary data.</text>
</comment>
<keyword evidence="2" id="KW-1185">Reference proteome</keyword>
<evidence type="ECO:0000313" key="2">
    <source>
        <dbReference type="Proteomes" id="UP000542674"/>
    </source>
</evidence>
<evidence type="ECO:0000313" key="1">
    <source>
        <dbReference type="EMBL" id="MBB4963386.1"/>
    </source>
</evidence>
<dbReference type="Pfam" id="PF04673">
    <property type="entry name" value="Cyclase_polyket"/>
    <property type="match status" value="1"/>
</dbReference>
<sequence>MHRTLIVARVDPRDTDAVAEVFAESDATALPARIGVTGRTLFRFHGLYFHLVEADEDIRRNLYAHRDSALYQDVNTKLSRFVSPYDPDWKEPADAMATPFYRWTAQDGRLR</sequence>
<organism evidence="1 2">
    <name type="scientific">Saccharothrix violaceirubra</name>
    <dbReference type="NCBI Taxonomy" id="413306"/>
    <lineage>
        <taxon>Bacteria</taxon>
        <taxon>Bacillati</taxon>
        <taxon>Actinomycetota</taxon>
        <taxon>Actinomycetes</taxon>
        <taxon>Pseudonocardiales</taxon>
        <taxon>Pseudonocardiaceae</taxon>
        <taxon>Saccharothrix</taxon>
    </lineage>
</organism>
<gene>
    <name evidence="1" type="ORF">F4559_000745</name>
</gene>
<name>A0A7W7SZ76_9PSEU</name>
<dbReference type="SUPFAM" id="SSF54909">
    <property type="entry name" value="Dimeric alpha+beta barrel"/>
    <property type="match status" value="1"/>
</dbReference>
<dbReference type="RefSeq" id="WP_184666167.1">
    <property type="nucleotide sequence ID" value="NZ_BAABAI010000036.1"/>
</dbReference>
<dbReference type="InterPro" id="IPR006765">
    <property type="entry name" value="Polyketide_synth_cyclase"/>
</dbReference>
<dbReference type="InterPro" id="IPR038474">
    <property type="entry name" value="Polyketide_synth_cyclase_sf"/>
</dbReference>
<protein>
    <submittedName>
        <fullName evidence="1">Cyclase</fullName>
    </submittedName>
</protein>